<proteinExistence type="predicted"/>
<dbReference type="STRING" id="139825.A0A401GGP9"/>
<dbReference type="InterPro" id="IPR028133">
    <property type="entry name" value="Dynamitin"/>
</dbReference>
<evidence type="ECO:0008006" key="7">
    <source>
        <dbReference type="Google" id="ProtNLM"/>
    </source>
</evidence>
<dbReference type="PANTHER" id="PTHR15346">
    <property type="entry name" value="DYNACTIN SUBUNIT"/>
    <property type="match status" value="1"/>
</dbReference>
<evidence type="ECO:0000313" key="6">
    <source>
        <dbReference type="Proteomes" id="UP000287166"/>
    </source>
</evidence>
<dbReference type="GO" id="GO:0005869">
    <property type="term" value="C:dynactin complex"/>
    <property type="evidence" value="ECO:0007669"/>
    <property type="project" value="InterPro"/>
</dbReference>
<feature type="compositionally biased region" description="Low complexity" evidence="4">
    <location>
        <begin position="98"/>
        <end position="107"/>
    </location>
</feature>
<dbReference type="InParanoid" id="A0A401GGP9"/>
<feature type="compositionally biased region" description="Basic and acidic residues" evidence="4">
    <location>
        <begin position="179"/>
        <end position="199"/>
    </location>
</feature>
<evidence type="ECO:0000256" key="3">
    <source>
        <dbReference type="SAM" id="Coils"/>
    </source>
</evidence>
<feature type="compositionally biased region" description="Pro residues" evidence="4">
    <location>
        <begin position="316"/>
        <end position="329"/>
    </location>
</feature>
<dbReference type="Pfam" id="PF04912">
    <property type="entry name" value="Dynamitin"/>
    <property type="match status" value="1"/>
</dbReference>
<evidence type="ECO:0000256" key="1">
    <source>
        <dbReference type="ARBA" id="ARBA00004496"/>
    </source>
</evidence>
<keyword evidence="6" id="KW-1185">Reference proteome</keyword>
<accession>A0A401GGP9</accession>
<dbReference type="RefSeq" id="XP_027612287.1">
    <property type="nucleotide sequence ID" value="XM_027756486.1"/>
</dbReference>
<organism evidence="5 6">
    <name type="scientific">Sparassis crispa</name>
    <dbReference type="NCBI Taxonomy" id="139825"/>
    <lineage>
        <taxon>Eukaryota</taxon>
        <taxon>Fungi</taxon>
        <taxon>Dikarya</taxon>
        <taxon>Basidiomycota</taxon>
        <taxon>Agaricomycotina</taxon>
        <taxon>Agaricomycetes</taxon>
        <taxon>Polyporales</taxon>
        <taxon>Sparassidaceae</taxon>
        <taxon>Sparassis</taxon>
    </lineage>
</organism>
<dbReference type="GO" id="GO:0005737">
    <property type="term" value="C:cytoplasm"/>
    <property type="evidence" value="ECO:0007669"/>
    <property type="project" value="UniProtKB-SubCell"/>
</dbReference>
<dbReference type="GO" id="GO:0007017">
    <property type="term" value="P:microtubule-based process"/>
    <property type="evidence" value="ECO:0007669"/>
    <property type="project" value="InterPro"/>
</dbReference>
<dbReference type="OrthoDB" id="4977at2759"/>
<feature type="region of interest" description="Disordered" evidence="4">
    <location>
        <begin position="1"/>
        <end position="107"/>
    </location>
</feature>
<feature type="region of interest" description="Disordered" evidence="4">
    <location>
        <begin position="128"/>
        <end position="151"/>
    </location>
</feature>
<dbReference type="EMBL" id="BFAD01000003">
    <property type="protein sequence ID" value="GBE81374.1"/>
    <property type="molecule type" value="Genomic_DNA"/>
</dbReference>
<comment type="caution">
    <text evidence="5">The sequence shown here is derived from an EMBL/GenBank/DDBJ whole genome shotgun (WGS) entry which is preliminary data.</text>
</comment>
<feature type="region of interest" description="Disordered" evidence="4">
    <location>
        <begin position="292"/>
        <end position="330"/>
    </location>
</feature>
<feature type="coiled-coil region" evidence="3">
    <location>
        <begin position="371"/>
        <end position="405"/>
    </location>
</feature>
<reference evidence="5 6" key="1">
    <citation type="journal article" date="2018" name="Sci. Rep.">
        <title>Genome sequence of the cauliflower mushroom Sparassis crispa (Hanabiratake) and its association with beneficial usage.</title>
        <authorList>
            <person name="Kiyama R."/>
            <person name="Furutani Y."/>
            <person name="Kawaguchi K."/>
            <person name="Nakanishi T."/>
        </authorList>
    </citation>
    <scope>NUCLEOTIDE SEQUENCE [LARGE SCALE GENOMIC DNA]</scope>
</reference>
<protein>
    <recommendedName>
        <fullName evidence="7">Dynactin subunit</fullName>
    </recommendedName>
</protein>
<evidence type="ECO:0000256" key="4">
    <source>
        <dbReference type="SAM" id="MobiDB-lite"/>
    </source>
</evidence>
<feature type="compositionally biased region" description="Basic and acidic residues" evidence="4">
    <location>
        <begin position="137"/>
        <end position="151"/>
    </location>
</feature>
<dbReference type="AlphaFoldDB" id="A0A401GGP9"/>
<evidence type="ECO:0000313" key="5">
    <source>
        <dbReference type="EMBL" id="GBE81374.1"/>
    </source>
</evidence>
<feature type="compositionally biased region" description="Basic residues" evidence="4">
    <location>
        <begin position="75"/>
        <end position="87"/>
    </location>
</feature>
<feature type="region of interest" description="Disordered" evidence="4">
    <location>
        <begin position="179"/>
        <end position="212"/>
    </location>
</feature>
<keyword evidence="3" id="KW-0175">Coiled coil</keyword>
<keyword evidence="2" id="KW-0963">Cytoplasm</keyword>
<comment type="subcellular location">
    <subcellularLocation>
        <location evidence="1">Cytoplasm</location>
    </subcellularLocation>
</comment>
<evidence type="ECO:0000256" key="2">
    <source>
        <dbReference type="ARBA" id="ARBA00022490"/>
    </source>
</evidence>
<sequence length="431" mass="47755">MSANKYANLPDIDTAPDVYETEDVFPSSNDNKGDSSDDELNVAARSHGRGKNAEASGREEIDSNNLMEMEEASRKFRKAERKQHRPRILYAYPPSPTSPTSASETPAIPLSQRLRVIEAMLAEVETELADPSNPLLKQEKDVEPGDLNRRMVDAKGRLEKISKLKEGRGKLVSVVLGEEEKKDKDEADKEKERRSKPDSDDGVMVEVEEKGKTPDIKDISEMDRRVGELEKTMGSSTASLDELSPLPLPLLPLLTRLNSLLTLLTQPRHVDAIARRIKLLLSDFDRLSSISAQQHGGQRRQSSHPHVGAASSPHPNTAPAPTVPAPSPLPDQLTPILTRLAPLLPHIPHVLTRLRTLSALHTSAASFQSTLEGLEEEQRRKHSALEELERAVQGVETSMKDNESMVKTNVNEIEERVESVGRRIEELHVSS</sequence>
<dbReference type="Proteomes" id="UP000287166">
    <property type="component" value="Unassembled WGS sequence"/>
</dbReference>
<dbReference type="GeneID" id="38778291"/>
<name>A0A401GGP9_9APHY</name>
<gene>
    <name evidence="5" type="ORF">SCP_0311020</name>
</gene>